<comment type="caution">
    <text evidence="2">The sequence shown here is derived from an EMBL/GenBank/DDBJ whole genome shotgun (WGS) entry which is preliminary data.</text>
</comment>
<keyword evidence="3" id="KW-1185">Reference proteome</keyword>
<proteinExistence type="predicted"/>
<evidence type="ECO:0000256" key="1">
    <source>
        <dbReference type="SAM" id="Phobius"/>
    </source>
</evidence>
<protein>
    <submittedName>
        <fullName evidence="2">Uncharacterized protein</fullName>
    </submittedName>
</protein>
<keyword evidence="1" id="KW-0472">Membrane</keyword>
<evidence type="ECO:0000313" key="2">
    <source>
        <dbReference type="EMBL" id="KAK8978318.1"/>
    </source>
</evidence>
<dbReference type="EMBL" id="JBBPBN010000113">
    <property type="protein sequence ID" value="KAK8978318.1"/>
    <property type="molecule type" value="Genomic_DNA"/>
</dbReference>
<reference evidence="2 3" key="1">
    <citation type="journal article" date="2024" name="G3 (Bethesda)">
        <title>Genome assembly of Hibiscus sabdariffa L. provides insights into metabolisms of medicinal natural products.</title>
        <authorList>
            <person name="Kim T."/>
        </authorList>
    </citation>
    <scope>NUCLEOTIDE SEQUENCE [LARGE SCALE GENOMIC DNA]</scope>
    <source>
        <strain evidence="2">TK-2024</strain>
        <tissue evidence="2">Old leaves</tissue>
    </source>
</reference>
<gene>
    <name evidence="2" type="ORF">V6N11_028321</name>
</gene>
<keyword evidence="1" id="KW-1133">Transmembrane helix</keyword>
<feature type="transmembrane region" description="Helical" evidence="1">
    <location>
        <begin position="55"/>
        <end position="75"/>
    </location>
</feature>
<dbReference type="Proteomes" id="UP001396334">
    <property type="component" value="Unassembled WGS sequence"/>
</dbReference>
<evidence type="ECO:0000313" key="3">
    <source>
        <dbReference type="Proteomes" id="UP001396334"/>
    </source>
</evidence>
<organism evidence="2 3">
    <name type="scientific">Hibiscus sabdariffa</name>
    <name type="common">roselle</name>
    <dbReference type="NCBI Taxonomy" id="183260"/>
    <lineage>
        <taxon>Eukaryota</taxon>
        <taxon>Viridiplantae</taxon>
        <taxon>Streptophyta</taxon>
        <taxon>Embryophyta</taxon>
        <taxon>Tracheophyta</taxon>
        <taxon>Spermatophyta</taxon>
        <taxon>Magnoliopsida</taxon>
        <taxon>eudicotyledons</taxon>
        <taxon>Gunneridae</taxon>
        <taxon>Pentapetalae</taxon>
        <taxon>rosids</taxon>
        <taxon>malvids</taxon>
        <taxon>Malvales</taxon>
        <taxon>Malvaceae</taxon>
        <taxon>Malvoideae</taxon>
        <taxon>Hibiscus</taxon>
    </lineage>
</organism>
<keyword evidence="1" id="KW-0812">Transmembrane</keyword>
<accession>A0ABR2NQH9</accession>
<sequence length="204" mass="22930">MYVCWESDRSTLRNPINLPQKSDQKLFKCHLITILKNHKHNNSSSSLSLSFENKMAKIASVALTMAVVLSILLVARGTGHTRGAGNPREERAFRAGIEMALVQMEEFGIFDKDMKSELAKIDFHHAYNTARARENTKKTIFVATFVNAMGMMERSGAVDKSLYEQIFPDGGKTLTPELELALTHAYQEAQHQEEQGDAHPKHDL</sequence>
<name>A0ABR2NQH9_9ROSI</name>